<evidence type="ECO:0000256" key="3">
    <source>
        <dbReference type="ARBA" id="ARBA00022598"/>
    </source>
</evidence>
<evidence type="ECO:0000256" key="6">
    <source>
        <dbReference type="ARBA" id="ARBA00022755"/>
    </source>
</evidence>
<dbReference type="EC" id="6.3.5.2" evidence="9"/>
<dbReference type="CDD" id="cd01742">
    <property type="entry name" value="GATase1_GMP_Synthase"/>
    <property type="match status" value="1"/>
</dbReference>
<dbReference type="InterPro" id="IPR014729">
    <property type="entry name" value="Rossmann-like_a/b/a_fold"/>
</dbReference>
<keyword evidence="8 9" id="KW-0315">Glutamine amidotransferase</keyword>
<dbReference type="PRINTS" id="PR00096">
    <property type="entry name" value="GATASE"/>
</dbReference>
<comment type="catalytic activity">
    <reaction evidence="9">
        <text>XMP + L-glutamine + ATP + H2O = GMP + L-glutamate + AMP + diphosphate + 2 H(+)</text>
        <dbReference type="Rhea" id="RHEA:11680"/>
        <dbReference type="ChEBI" id="CHEBI:15377"/>
        <dbReference type="ChEBI" id="CHEBI:15378"/>
        <dbReference type="ChEBI" id="CHEBI:29985"/>
        <dbReference type="ChEBI" id="CHEBI:30616"/>
        <dbReference type="ChEBI" id="CHEBI:33019"/>
        <dbReference type="ChEBI" id="CHEBI:57464"/>
        <dbReference type="ChEBI" id="CHEBI:58115"/>
        <dbReference type="ChEBI" id="CHEBI:58359"/>
        <dbReference type="ChEBI" id="CHEBI:456215"/>
        <dbReference type="EC" id="6.3.5.2"/>
    </reaction>
</comment>
<evidence type="ECO:0000256" key="2">
    <source>
        <dbReference type="ARBA" id="ARBA00005153"/>
    </source>
</evidence>
<evidence type="ECO:0000256" key="1">
    <source>
        <dbReference type="ARBA" id="ARBA00002332"/>
    </source>
</evidence>
<protein>
    <recommendedName>
        <fullName evidence="9">GMP synthase [glutamine-hydrolyzing]</fullName>
        <ecNumber evidence="9">6.3.5.2</ecNumber>
    </recommendedName>
    <alternativeName>
        <fullName evidence="9">GMP synthetase</fullName>
    </alternativeName>
    <alternativeName>
        <fullName evidence="9">Glutamine amidotransferase</fullName>
    </alternativeName>
</protein>
<keyword evidence="6 9" id="KW-0658">Purine biosynthesis</keyword>
<dbReference type="SUPFAM" id="SSF54810">
    <property type="entry name" value="GMP synthetase C-terminal dimerisation domain"/>
    <property type="match status" value="1"/>
</dbReference>
<dbReference type="SUPFAM" id="SSF52317">
    <property type="entry name" value="Class I glutamine amidotransferase-like"/>
    <property type="match status" value="1"/>
</dbReference>
<dbReference type="PANTHER" id="PTHR11922:SF2">
    <property type="entry name" value="GMP SYNTHASE [GLUTAMINE-HYDROLYZING]"/>
    <property type="match status" value="1"/>
</dbReference>
<proteinExistence type="inferred from homology"/>
<organism evidence="12 13">
    <name type="scientific">Rhodococcus sovatensis</name>
    <dbReference type="NCBI Taxonomy" id="1805840"/>
    <lineage>
        <taxon>Bacteria</taxon>
        <taxon>Bacillati</taxon>
        <taxon>Actinomycetota</taxon>
        <taxon>Actinomycetes</taxon>
        <taxon>Mycobacteriales</taxon>
        <taxon>Nocardiaceae</taxon>
        <taxon>Rhodococcus</taxon>
    </lineage>
</organism>
<evidence type="ECO:0000256" key="4">
    <source>
        <dbReference type="ARBA" id="ARBA00022741"/>
    </source>
</evidence>
<dbReference type="PROSITE" id="PS51273">
    <property type="entry name" value="GATASE_TYPE_1"/>
    <property type="match status" value="1"/>
</dbReference>
<dbReference type="PANTHER" id="PTHR11922">
    <property type="entry name" value="GMP SYNTHASE-RELATED"/>
    <property type="match status" value="1"/>
</dbReference>
<dbReference type="InterPro" id="IPR004739">
    <property type="entry name" value="GMP_synth_GATase"/>
</dbReference>
<dbReference type="NCBIfam" id="TIGR00888">
    <property type="entry name" value="guaA_Nterm"/>
    <property type="match status" value="1"/>
</dbReference>
<dbReference type="EMBL" id="CP147846">
    <property type="protein sequence ID" value="WXG71431.1"/>
    <property type="molecule type" value="Genomic_DNA"/>
</dbReference>
<dbReference type="SUPFAM" id="SSF52402">
    <property type="entry name" value="Adenine nucleotide alpha hydrolases-like"/>
    <property type="match status" value="1"/>
</dbReference>
<evidence type="ECO:0000313" key="13">
    <source>
        <dbReference type="Proteomes" id="UP001432000"/>
    </source>
</evidence>
<dbReference type="PRINTS" id="PR00097">
    <property type="entry name" value="ANTSNTHASEII"/>
</dbReference>
<reference evidence="12 13" key="1">
    <citation type="submission" date="2024-03" db="EMBL/GenBank/DDBJ databases">
        <title>Natural products discovery in diverse microorganisms through a two-stage MS feature dereplication strategy.</title>
        <authorList>
            <person name="Zhang R."/>
        </authorList>
    </citation>
    <scope>NUCLEOTIDE SEQUENCE [LARGE SCALE GENOMIC DNA]</scope>
    <source>
        <strain evidence="12 13">18930</strain>
    </source>
</reference>
<dbReference type="PROSITE" id="PS51553">
    <property type="entry name" value="GMPS_ATP_PPASE"/>
    <property type="match status" value="1"/>
</dbReference>
<feature type="active site" evidence="9">
    <location>
        <position position="177"/>
    </location>
</feature>
<comment type="subunit">
    <text evidence="9">Homodimer.</text>
</comment>
<feature type="binding site" evidence="10">
    <location>
        <begin position="232"/>
        <end position="238"/>
    </location>
    <ligand>
        <name>ATP</name>
        <dbReference type="ChEBI" id="CHEBI:30616"/>
    </ligand>
</feature>
<name>A0ABZ2PQG8_9NOCA</name>
<evidence type="ECO:0000256" key="8">
    <source>
        <dbReference type="ARBA" id="ARBA00022962"/>
    </source>
</evidence>
<dbReference type="InterPro" id="IPR029062">
    <property type="entry name" value="Class_I_gatase-like"/>
</dbReference>
<dbReference type="Pfam" id="PF02540">
    <property type="entry name" value="NAD_synthase"/>
    <property type="match status" value="1"/>
</dbReference>
<dbReference type="InterPro" id="IPR001674">
    <property type="entry name" value="GMP_synth_C"/>
</dbReference>
<dbReference type="InterPro" id="IPR025777">
    <property type="entry name" value="GMPS_ATP_PPase_dom"/>
</dbReference>
<keyword evidence="5 9" id="KW-0332">GMP biosynthesis</keyword>
<dbReference type="GO" id="GO:0003922">
    <property type="term" value="F:GMP synthase (glutamine-hydrolyzing) activity"/>
    <property type="evidence" value="ECO:0007669"/>
    <property type="project" value="UniProtKB-EC"/>
</dbReference>
<evidence type="ECO:0000256" key="5">
    <source>
        <dbReference type="ARBA" id="ARBA00022749"/>
    </source>
</evidence>
<sequence>MTESLQPDPTLPRPVLVVDFGAQYAQLIARRVREANVYSEVISHTATVEEIAAKNPIALVLSGGPSSVYAEGAPELDARVFDLDLPVFGICYGFQAMAQALGGTVAHTGTREYGRTQLSVDGGVLHDGLPATQPVWMSHGDAVTDAPEGFTVTATSAGAPVAAFENAERRLAGVQYHPEVMHSPHGQQVLSRFLHETAGIKAEWTAANIADALVEKIQEQVGPTGQAICGLSGGVDSAVAAALVQRAIGDRLTCVFVDHGLLREGEREQVQQDFVAATGAKLVTVDAVDTFLGALDGVSDPEEKRKIIGREFIRSFEGAVAEVLGENATHGADVEFLVQGTLYPDVVESGGGSGTANIKSHHNVGGLPDDLQFKLVEPLRTLFKDEVRAVGRELGLPEDIVGRQPFPGPGLAIRIVGEITRDRLATLRQADSIVREELTAAGLDQQIWQCPVVLLADVRSVGVQGDGRTYGHPIVLRPVSSEDAMTADWTRLPYDVLETISTRVTNEVSEVNRVVLDVTSKPPGTIEWE</sequence>
<feature type="active site" description="Nucleophile" evidence="9">
    <location>
        <position position="91"/>
    </location>
</feature>
<dbReference type="Gene3D" id="3.40.50.620">
    <property type="entry name" value="HUPs"/>
    <property type="match status" value="1"/>
</dbReference>
<dbReference type="InterPro" id="IPR022955">
    <property type="entry name" value="GMP_synthase"/>
</dbReference>
<evidence type="ECO:0000256" key="9">
    <source>
        <dbReference type="HAMAP-Rule" id="MF_00344"/>
    </source>
</evidence>
<dbReference type="RefSeq" id="WP_338893162.1">
    <property type="nucleotide sequence ID" value="NZ_CP147846.1"/>
</dbReference>
<keyword evidence="4 9" id="KW-0547">Nucleotide-binding</keyword>
<dbReference type="Gene3D" id="3.30.300.10">
    <property type="match status" value="1"/>
</dbReference>
<evidence type="ECO:0000256" key="7">
    <source>
        <dbReference type="ARBA" id="ARBA00022840"/>
    </source>
</evidence>
<dbReference type="PRINTS" id="PR00099">
    <property type="entry name" value="CPSGATASE"/>
</dbReference>
<comment type="pathway">
    <text evidence="2 9">Purine metabolism; GMP biosynthesis; GMP from XMP (L-Gln route): step 1/1.</text>
</comment>
<evidence type="ECO:0000256" key="10">
    <source>
        <dbReference type="PROSITE-ProRule" id="PRU00886"/>
    </source>
</evidence>
<dbReference type="HAMAP" id="MF_00344">
    <property type="entry name" value="GMP_synthase"/>
    <property type="match status" value="1"/>
</dbReference>
<dbReference type="Gene3D" id="3.40.50.880">
    <property type="match status" value="1"/>
</dbReference>
<feature type="domain" description="GMPS ATP-PPase" evidence="11">
    <location>
        <begin position="204"/>
        <end position="403"/>
    </location>
</feature>
<keyword evidence="7 9" id="KW-0067">ATP-binding</keyword>
<accession>A0ABZ2PQG8</accession>
<keyword evidence="3 9" id="KW-0436">Ligase</keyword>
<dbReference type="NCBIfam" id="TIGR00884">
    <property type="entry name" value="guaA_Cterm"/>
    <property type="match status" value="1"/>
</dbReference>
<dbReference type="InterPro" id="IPR017926">
    <property type="entry name" value="GATASE"/>
</dbReference>
<dbReference type="InterPro" id="IPR022310">
    <property type="entry name" value="NAD/GMP_synthase"/>
</dbReference>
<evidence type="ECO:0000313" key="12">
    <source>
        <dbReference type="EMBL" id="WXG71431.1"/>
    </source>
</evidence>
<dbReference type="NCBIfam" id="NF000848">
    <property type="entry name" value="PRK00074.1"/>
    <property type="match status" value="1"/>
</dbReference>
<keyword evidence="13" id="KW-1185">Reference proteome</keyword>
<dbReference type="CDD" id="cd01997">
    <property type="entry name" value="GMP_synthase_C"/>
    <property type="match status" value="1"/>
</dbReference>
<feature type="active site" evidence="9">
    <location>
        <position position="179"/>
    </location>
</feature>
<evidence type="ECO:0000259" key="11">
    <source>
        <dbReference type="PROSITE" id="PS51553"/>
    </source>
</evidence>
<dbReference type="Pfam" id="PF00117">
    <property type="entry name" value="GATase"/>
    <property type="match status" value="1"/>
</dbReference>
<comment type="function">
    <text evidence="1 9">Catalyzes the synthesis of GMP from XMP.</text>
</comment>
<gene>
    <name evidence="9 12" type="primary">guaA</name>
    <name evidence="12" type="ORF">WDS16_13645</name>
</gene>
<dbReference type="Pfam" id="PF00958">
    <property type="entry name" value="GMP_synt_C"/>
    <property type="match status" value="1"/>
</dbReference>
<dbReference type="Proteomes" id="UP001432000">
    <property type="component" value="Chromosome"/>
</dbReference>